<dbReference type="OrthoDB" id="4156714at2759"/>
<dbReference type="RefSeq" id="XP_033393036.1">
    <property type="nucleotide sequence ID" value="XM_033542540.1"/>
</dbReference>
<feature type="coiled-coil region" evidence="1">
    <location>
        <begin position="50"/>
        <end position="91"/>
    </location>
</feature>
<dbReference type="GeneID" id="54300037"/>
<protein>
    <submittedName>
        <fullName evidence="3">Uncharacterized protein</fullName>
    </submittedName>
</protein>
<dbReference type="EMBL" id="ML995504">
    <property type="protein sequence ID" value="KAF2137318.1"/>
    <property type="molecule type" value="Genomic_DNA"/>
</dbReference>
<reference evidence="3" key="1">
    <citation type="journal article" date="2020" name="Stud. Mycol.">
        <title>101 Dothideomycetes genomes: a test case for predicting lifestyles and emergence of pathogens.</title>
        <authorList>
            <person name="Haridas S."/>
            <person name="Albert R."/>
            <person name="Binder M."/>
            <person name="Bloem J."/>
            <person name="Labutti K."/>
            <person name="Salamov A."/>
            <person name="Andreopoulos B."/>
            <person name="Baker S."/>
            <person name="Barry K."/>
            <person name="Bills G."/>
            <person name="Bluhm B."/>
            <person name="Cannon C."/>
            <person name="Castanera R."/>
            <person name="Culley D."/>
            <person name="Daum C."/>
            <person name="Ezra D."/>
            <person name="Gonzalez J."/>
            <person name="Henrissat B."/>
            <person name="Kuo A."/>
            <person name="Liang C."/>
            <person name="Lipzen A."/>
            <person name="Lutzoni F."/>
            <person name="Magnuson J."/>
            <person name="Mondo S."/>
            <person name="Nolan M."/>
            <person name="Ohm R."/>
            <person name="Pangilinan J."/>
            <person name="Park H.-J."/>
            <person name="Ramirez L."/>
            <person name="Alfaro M."/>
            <person name="Sun H."/>
            <person name="Tritt A."/>
            <person name="Yoshinaga Y."/>
            <person name="Zwiers L.-H."/>
            <person name="Turgeon B."/>
            <person name="Goodwin S."/>
            <person name="Spatafora J."/>
            <person name="Crous P."/>
            <person name="Grigoriev I."/>
        </authorList>
    </citation>
    <scope>NUCLEOTIDE SEQUENCE</scope>
    <source>
        <strain evidence="3">CBS 121167</strain>
    </source>
</reference>
<dbReference type="AlphaFoldDB" id="A0A6A6B170"/>
<evidence type="ECO:0000256" key="1">
    <source>
        <dbReference type="SAM" id="Coils"/>
    </source>
</evidence>
<keyword evidence="1" id="KW-0175">Coiled coil</keyword>
<gene>
    <name evidence="3" type="ORF">K452DRAFT_302076</name>
</gene>
<accession>A0A6A6B170</accession>
<feature type="region of interest" description="Disordered" evidence="2">
    <location>
        <begin position="9"/>
        <end position="40"/>
    </location>
</feature>
<evidence type="ECO:0000313" key="4">
    <source>
        <dbReference type="Proteomes" id="UP000799438"/>
    </source>
</evidence>
<feature type="compositionally biased region" description="Basic and acidic residues" evidence="2">
    <location>
        <begin position="14"/>
        <end position="26"/>
    </location>
</feature>
<name>A0A6A6B170_9PEZI</name>
<dbReference type="Proteomes" id="UP000799438">
    <property type="component" value="Unassembled WGS sequence"/>
</dbReference>
<evidence type="ECO:0000256" key="2">
    <source>
        <dbReference type="SAM" id="MobiDB-lite"/>
    </source>
</evidence>
<evidence type="ECO:0000313" key="3">
    <source>
        <dbReference type="EMBL" id="KAF2137318.1"/>
    </source>
</evidence>
<keyword evidence="4" id="KW-1185">Reference proteome</keyword>
<organism evidence="3 4">
    <name type="scientific">Aplosporella prunicola CBS 121167</name>
    <dbReference type="NCBI Taxonomy" id="1176127"/>
    <lineage>
        <taxon>Eukaryota</taxon>
        <taxon>Fungi</taxon>
        <taxon>Dikarya</taxon>
        <taxon>Ascomycota</taxon>
        <taxon>Pezizomycotina</taxon>
        <taxon>Dothideomycetes</taxon>
        <taxon>Dothideomycetes incertae sedis</taxon>
        <taxon>Botryosphaeriales</taxon>
        <taxon>Aplosporellaceae</taxon>
        <taxon>Aplosporella</taxon>
    </lineage>
</organism>
<sequence>MSFINWQFYNNNRNQDRPSDEQDGPSHRYPTRHSINGHQSSAVGVNQSQLENLRNENNRLHTKVDNQRREIQIKERKWKNVVQQKKNLEAQNLKFKELLNGNSRDTSDIEERILHYKQRNEYLEAQANHMQEKLDACMIELRSAQQTTFEKAKTVWAPEEDRTIRELIEELFKSVRAWSKKHCAAVSDWSHFEDEETLKKLFCEIQVVADIPDMNALIEFKHPFLVLASLLSSHITEYIFRNPFLFLEDSQAIGTSSSPGYVLNNTFQRLSNANKSEAHSWRVEFLRVAFPSTTHNHFKQKTESPLANQEDPDCIYASMVDKFIYGSAYFFLNSLTGQEEAARKSDLHALFLRAGNINGRIQSQLTHFEWVYQGMLLNHPFSVHSLYMKADRFHKLEDDEDKSHDGDAVKIIVSPMVKVYGDSNGENYESGRLLVKAVVWLGDPDMKVQEPMDSQPVKVKTEPFVLID</sequence>
<proteinExistence type="predicted"/>